<protein>
    <submittedName>
        <fullName evidence="2">GNAT family N-acetyltransferase</fullName>
    </submittedName>
</protein>
<accession>A0AAT9P7L1</accession>
<evidence type="ECO:0000313" key="2">
    <source>
        <dbReference type="EMBL" id="QYA33298.1"/>
    </source>
</evidence>
<dbReference type="PANTHER" id="PTHR43792:SF1">
    <property type="entry name" value="N-ACETYLTRANSFERASE DOMAIN-CONTAINING PROTEIN"/>
    <property type="match status" value="1"/>
</dbReference>
<sequence length="175" mass="20711">MTYFETERLIFRNWHNSDLAHYIELNRNFEVRRYFPDILSKERSERIFDIMYKEIERDKHGLFAVTLKDGTFIGFIGTLFAEYDASIPHSPFYEIGWRILPQFTGNGYATEGAQGLIDYMRMLKIEDLYAYTSVNNIKSINVMKKLGMKDVTAFVHPHYPDEQILYRSVVNDLNQ</sequence>
<reference evidence="2" key="1">
    <citation type="submission" date="2021-07" db="EMBL/GenBank/DDBJ databases">
        <title>Prevalence and characterization of methicillin-resistant Macrococcus spp. in food producing animals and meat in Switzerland in 2019.</title>
        <authorList>
            <person name="Keller J.E."/>
            <person name="Schwendener S."/>
            <person name="Neuenschwander J."/>
            <person name="Overesch G."/>
            <person name="Perreten V."/>
        </authorList>
    </citation>
    <scope>NUCLEOTIDE SEQUENCE</scope>
    <source>
        <strain evidence="2">19Msa1099</strain>
    </source>
</reference>
<name>A0AAT9P7L1_9STAP</name>
<dbReference type="PROSITE" id="PS51186">
    <property type="entry name" value="GNAT"/>
    <property type="match status" value="1"/>
</dbReference>
<gene>
    <name evidence="2" type="ORF">KYI10_02345</name>
</gene>
<dbReference type="InterPro" id="IPR000182">
    <property type="entry name" value="GNAT_dom"/>
</dbReference>
<feature type="domain" description="N-acetyltransferase" evidence="1">
    <location>
        <begin position="9"/>
        <end position="170"/>
    </location>
</feature>
<dbReference type="EMBL" id="CP079955">
    <property type="protein sequence ID" value="QYA33298.1"/>
    <property type="molecule type" value="Genomic_DNA"/>
</dbReference>
<organism evidence="2">
    <name type="scientific">Macrococcus psychrotolerans</name>
    <dbReference type="NCBI Taxonomy" id="3039389"/>
    <lineage>
        <taxon>Bacteria</taxon>
        <taxon>Bacillati</taxon>
        <taxon>Bacillota</taxon>
        <taxon>Bacilli</taxon>
        <taxon>Bacillales</taxon>
        <taxon>Staphylococcaceae</taxon>
        <taxon>Macrococcus</taxon>
    </lineage>
</organism>
<dbReference type="AlphaFoldDB" id="A0AAT9P7L1"/>
<evidence type="ECO:0000259" key="1">
    <source>
        <dbReference type="PROSITE" id="PS51186"/>
    </source>
</evidence>
<dbReference type="PANTHER" id="PTHR43792">
    <property type="entry name" value="GNAT FAMILY, PUTATIVE (AFU_ORTHOLOGUE AFUA_3G00765)-RELATED-RELATED"/>
    <property type="match status" value="1"/>
</dbReference>
<dbReference type="InterPro" id="IPR051531">
    <property type="entry name" value="N-acetyltransferase"/>
</dbReference>
<proteinExistence type="predicted"/>
<dbReference type="GO" id="GO:0016747">
    <property type="term" value="F:acyltransferase activity, transferring groups other than amino-acyl groups"/>
    <property type="evidence" value="ECO:0007669"/>
    <property type="project" value="InterPro"/>
</dbReference>
<dbReference type="Pfam" id="PF13302">
    <property type="entry name" value="Acetyltransf_3"/>
    <property type="match status" value="1"/>
</dbReference>